<dbReference type="InterPro" id="IPR011990">
    <property type="entry name" value="TPR-like_helical_dom_sf"/>
</dbReference>
<protein>
    <recommendedName>
        <fullName evidence="4">Lipopolysaccharide assembly protein B</fullName>
    </recommendedName>
</protein>
<dbReference type="PANTHER" id="PTHR45586:SF1">
    <property type="entry name" value="LIPOPOLYSACCHARIDE ASSEMBLY PROTEIN B"/>
    <property type="match status" value="1"/>
</dbReference>
<dbReference type="NCBIfam" id="NF008757">
    <property type="entry name" value="PRK11788.1-5"/>
    <property type="match status" value="1"/>
</dbReference>
<reference evidence="6 7" key="1">
    <citation type="journal article" date="2019" name="Front. Microbiol.">
        <title>Genomes of Neutrophilic Sulfur-Oxidizing Chemolithoautotrophs Representing 9 Proteobacterial Species From 8 Genera.</title>
        <authorList>
            <person name="Watanabe T."/>
            <person name="Kojima H."/>
            <person name="Umezawa K."/>
            <person name="Hori C."/>
            <person name="Takasuka T.E."/>
            <person name="Kato Y."/>
            <person name="Fukui M."/>
        </authorList>
    </citation>
    <scope>NUCLEOTIDE SEQUENCE [LARGE SCALE GENOMIC DNA]</scope>
    <source>
        <strain evidence="6 7">TTN</strain>
    </source>
</reference>
<evidence type="ECO:0000256" key="1">
    <source>
        <dbReference type="ARBA" id="ARBA00022723"/>
    </source>
</evidence>
<feature type="binding site" evidence="4">
    <location>
        <position position="356"/>
    </location>
    <ligand>
        <name>Fe cation</name>
        <dbReference type="ChEBI" id="CHEBI:24875"/>
    </ligand>
</feature>
<dbReference type="OrthoDB" id="507476at2"/>
<dbReference type="GO" id="GO:0009898">
    <property type="term" value="C:cytoplasmic side of plasma membrane"/>
    <property type="evidence" value="ECO:0007669"/>
    <property type="project" value="UniProtKB-UniRule"/>
</dbReference>
<dbReference type="InterPro" id="IPR019734">
    <property type="entry name" value="TPR_rpt"/>
</dbReference>
<keyword evidence="7" id="KW-1185">Reference proteome</keyword>
<dbReference type="EMBL" id="BGOW01000004">
    <property type="protein sequence ID" value="GBL45005.1"/>
    <property type="molecule type" value="Genomic_DNA"/>
</dbReference>
<comment type="subcellular location">
    <subcellularLocation>
        <location evidence="4">Cell inner membrane</location>
        <topology evidence="4">Single-pass membrane protein</topology>
        <orientation evidence="4">Cytoplasmic side</orientation>
    </subcellularLocation>
</comment>
<keyword evidence="4" id="KW-1133">Transmembrane helix</keyword>
<keyword evidence="4" id="KW-0472">Membrane</keyword>
<accession>A0A401JBF0</accession>
<keyword evidence="3 4" id="KW-0802">TPR repeat</keyword>
<name>A0A401JBF0_9PROT</name>
<dbReference type="RefSeq" id="WP_124703845.1">
    <property type="nucleotide sequence ID" value="NZ_BGOW01000004.1"/>
</dbReference>
<comment type="function">
    <text evidence="4">Modulates cellular lipopolysaccharide (LPS) levels by regulating LpxC, which is involved in lipid A biosynthesis. May act by modulating the proteolytic activity of FtsH towards LpxC. May also coordinate assembly of proteins involved in LPS synthesis at the plasma membrane.</text>
</comment>
<dbReference type="Proteomes" id="UP000286806">
    <property type="component" value="Unassembled WGS sequence"/>
</dbReference>
<keyword evidence="4" id="KW-0997">Cell inner membrane</keyword>
<feature type="topological domain" description="Cytoplasmic" evidence="4">
    <location>
        <begin position="23"/>
        <end position="386"/>
    </location>
</feature>
<sequence>MEFELWWLLALPLFFGLGWLAARVDIRHAMSESRSLPASYFKGLNYLLNEQPDKAIEAFIEVVKVDSDTVDLHFALGGLFRKRGEVERAIRMHQNLVERDDLPNEQKLKALSELGQDYLKAGILDRAETIFNQLEQTTYAAEARQFLLEIYVQVKDWHKAIAAARELAPISSKPYHIEIAHYFCELATIENVHGNPEAARAYLAEALNVNRNCVRANMLLGEIEATSGAHEAAIALWKRVEAQSGAHLTLITDRLMDCYRTLGREEEGLAWLRAALARHRTFELFNAVFAGTLKIQGAEAAYQLAQEELRRSPSLRGLDRYLEAELLDAPMERRQDLQIIKGLVYSYSQRQSMYQCEKCGFKARSFFWHCPACGSWDSFPPQKREE</sequence>
<evidence type="ECO:0000313" key="7">
    <source>
        <dbReference type="Proteomes" id="UP000286806"/>
    </source>
</evidence>
<keyword evidence="4" id="KW-0812">Transmembrane</keyword>
<dbReference type="SMART" id="SM00028">
    <property type="entry name" value="TPR"/>
    <property type="match status" value="4"/>
</dbReference>
<keyword evidence="4" id="KW-0408">Iron</keyword>
<evidence type="ECO:0000256" key="2">
    <source>
        <dbReference type="ARBA" id="ARBA00022737"/>
    </source>
</evidence>
<evidence type="ECO:0000256" key="4">
    <source>
        <dbReference type="HAMAP-Rule" id="MF_00994"/>
    </source>
</evidence>
<evidence type="ECO:0000259" key="5">
    <source>
        <dbReference type="Pfam" id="PF18073"/>
    </source>
</evidence>
<dbReference type="HAMAP" id="MF_00994">
    <property type="entry name" value="LPS_assembly_LapB"/>
    <property type="match status" value="1"/>
</dbReference>
<dbReference type="InterPro" id="IPR041166">
    <property type="entry name" value="Rubredoxin_2"/>
</dbReference>
<keyword evidence="2 4" id="KW-0677">Repeat</keyword>
<dbReference type="GO" id="GO:0008653">
    <property type="term" value="P:lipopolysaccharide metabolic process"/>
    <property type="evidence" value="ECO:0007669"/>
    <property type="project" value="InterPro"/>
</dbReference>
<dbReference type="InterPro" id="IPR030865">
    <property type="entry name" value="LapB"/>
</dbReference>
<dbReference type="PANTHER" id="PTHR45586">
    <property type="entry name" value="TPR REPEAT-CONTAINING PROTEIN PA4667"/>
    <property type="match status" value="1"/>
</dbReference>
<feature type="binding site" evidence="4">
    <location>
        <position position="359"/>
    </location>
    <ligand>
        <name>Fe cation</name>
        <dbReference type="ChEBI" id="CHEBI:24875"/>
    </ligand>
</feature>
<evidence type="ECO:0000313" key="6">
    <source>
        <dbReference type="EMBL" id="GBL45005.1"/>
    </source>
</evidence>
<dbReference type="AlphaFoldDB" id="A0A401JBF0"/>
<dbReference type="NCBIfam" id="NF008755">
    <property type="entry name" value="PRK11788.1-3"/>
    <property type="match status" value="1"/>
</dbReference>
<dbReference type="GO" id="GO:0046890">
    <property type="term" value="P:regulation of lipid biosynthetic process"/>
    <property type="evidence" value="ECO:0007669"/>
    <property type="project" value="UniProtKB-UniRule"/>
</dbReference>
<keyword evidence="4" id="KW-1003">Cell membrane</keyword>
<evidence type="ECO:0000256" key="3">
    <source>
        <dbReference type="ARBA" id="ARBA00022803"/>
    </source>
</evidence>
<keyword evidence="6" id="KW-0346">Stress response</keyword>
<gene>
    <name evidence="4" type="primary">lapB</name>
    <name evidence="6" type="ORF">SFMTTN_0806</name>
</gene>
<dbReference type="SUPFAM" id="SSF48452">
    <property type="entry name" value="TPR-like"/>
    <property type="match status" value="2"/>
</dbReference>
<organism evidence="6 7">
    <name type="scientific">Sulfuriferula multivorans</name>
    <dbReference type="NCBI Taxonomy" id="1559896"/>
    <lineage>
        <taxon>Bacteria</taxon>
        <taxon>Pseudomonadati</taxon>
        <taxon>Pseudomonadota</taxon>
        <taxon>Betaproteobacteria</taxon>
        <taxon>Nitrosomonadales</taxon>
        <taxon>Sulfuricellaceae</taxon>
        <taxon>Sulfuriferula</taxon>
    </lineage>
</organism>
<dbReference type="GO" id="GO:0005506">
    <property type="term" value="F:iron ion binding"/>
    <property type="evidence" value="ECO:0007669"/>
    <property type="project" value="UniProtKB-UniRule"/>
</dbReference>
<feature type="binding site" evidence="4">
    <location>
        <position position="373"/>
    </location>
    <ligand>
        <name>Fe cation</name>
        <dbReference type="ChEBI" id="CHEBI:24875"/>
    </ligand>
</feature>
<dbReference type="Pfam" id="PF18073">
    <property type="entry name" value="Zn_ribbon_LapB"/>
    <property type="match status" value="1"/>
</dbReference>
<feature type="domain" description="LapB rubredoxin metal binding" evidence="5">
    <location>
        <begin position="354"/>
        <end position="380"/>
    </location>
</feature>
<dbReference type="Gene3D" id="1.25.40.10">
    <property type="entry name" value="Tetratricopeptide repeat domain"/>
    <property type="match status" value="1"/>
</dbReference>
<feature type="binding site" evidence="4">
    <location>
        <position position="370"/>
    </location>
    <ligand>
        <name>Fe cation</name>
        <dbReference type="ChEBI" id="CHEBI:24875"/>
    </ligand>
</feature>
<dbReference type="Pfam" id="PF13432">
    <property type="entry name" value="TPR_16"/>
    <property type="match status" value="2"/>
</dbReference>
<comment type="caution">
    <text evidence="6">The sequence shown here is derived from an EMBL/GenBank/DDBJ whole genome shotgun (WGS) entry which is preliminary data.</text>
</comment>
<keyword evidence="1 4" id="KW-0479">Metal-binding</keyword>
<dbReference type="InterPro" id="IPR051012">
    <property type="entry name" value="CellSynth/LPSAsmb/PSIAsmb"/>
</dbReference>
<proteinExistence type="inferred from homology"/>
<comment type="similarity">
    <text evidence="4">Belongs to the LapB family.</text>
</comment>